<dbReference type="InterPro" id="IPR003313">
    <property type="entry name" value="AraC-bd"/>
</dbReference>
<accession>A0ABV6L754</accession>
<dbReference type="EMBL" id="JBHLTS010000022">
    <property type="protein sequence ID" value="MFC0515281.1"/>
    <property type="molecule type" value="Genomic_DNA"/>
</dbReference>
<keyword evidence="3" id="KW-0804">Transcription</keyword>
<dbReference type="SMART" id="SM00342">
    <property type="entry name" value="HTH_ARAC"/>
    <property type="match status" value="1"/>
</dbReference>
<keyword evidence="2" id="KW-0238">DNA-binding</keyword>
<evidence type="ECO:0000256" key="1">
    <source>
        <dbReference type="ARBA" id="ARBA00023015"/>
    </source>
</evidence>
<protein>
    <submittedName>
        <fullName evidence="5">AraC family transcriptional regulator</fullName>
    </submittedName>
</protein>
<evidence type="ECO:0000256" key="3">
    <source>
        <dbReference type="ARBA" id="ARBA00023163"/>
    </source>
</evidence>
<dbReference type="SUPFAM" id="SSF51215">
    <property type="entry name" value="Regulatory protein AraC"/>
    <property type="match status" value="1"/>
</dbReference>
<dbReference type="Pfam" id="PF12833">
    <property type="entry name" value="HTH_18"/>
    <property type="match status" value="1"/>
</dbReference>
<reference evidence="5 6" key="1">
    <citation type="submission" date="2024-09" db="EMBL/GenBank/DDBJ databases">
        <authorList>
            <person name="Sun Q."/>
            <person name="Mori K."/>
        </authorList>
    </citation>
    <scope>NUCLEOTIDE SEQUENCE [LARGE SCALE GENOMIC DNA]</scope>
    <source>
        <strain evidence="5 6">NCAIM B.02415</strain>
    </source>
</reference>
<dbReference type="InterPro" id="IPR018062">
    <property type="entry name" value="HTH_AraC-typ_CS"/>
</dbReference>
<evidence type="ECO:0000313" key="5">
    <source>
        <dbReference type="EMBL" id="MFC0515281.1"/>
    </source>
</evidence>
<evidence type="ECO:0000259" key="4">
    <source>
        <dbReference type="PROSITE" id="PS01124"/>
    </source>
</evidence>
<dbReference type="RefSeq" id="WP_377023116.1">
    <property type="nucleotide sequence ID" value="NZ_JBHLTS010000022.1"/>
</dbReference>
<dbReference type="InterPro" id="IPR018060">
    <property type="entry name" value="HTH_AraC"/>
</dbReference>
<organism evidence="5 6">
    <name type="scientific">Mucilaginibacter angelicae</name>
    <dbReference type="NCBI Taxonomy" id="869718"/>
    <lineage>
        <taxon>Bacteria</taxon>
        <taxon>Pseudomonadati</taxon>
        <taxon>Bacteroidota</taxon>
        <taxon>Sphingobacteriia</taxon>
        <taxon>Sphingobacteriales</taxon>
        <taxon>Sphingobacteriaceae</taxon>
        <taxon>Mucilaginibacter</taxon>
    </lineage>
</organism>
<keyword evidence="6" id="KW-1185">Reference proteome</keyword>
<comment type="caution">
    <text evidence="5">The sequence shown here is derived from an EMBL/GenBank/DDBJ whole genome shotgun (WGS) entry which is preliminary data.</text>
</comment>
<evidence type="ECO:0000313" key="6">
    <source>
        <dbReference type="Proteomes" id="UP001589828"/>
    </source>
</evidence>
<dbReference type="SUPFAM" id="SSF46689">
    <property type="entry name" value="Homeodomain-like"/>
    <property type="match status" value="2"/>
</dbReference>
<dbReference type="Gene3D" id="1.10.10.60">
    <property type="entry name" value="Homeodomain-like"/>
    <property type="match status" value="2"/>
</dbReference>
<evidence type="ECO:0000256" key="2">
    <source>
        <dbReference type="ARBA" id="ARBA00023125"/>
    </source>
</evidence>
<dbReference type="PROSITE" id="PS01124">
    <property type="entry name" value="HTH_ARAC_FAMILY_2"/>
    <property type="match status" value="1"/>
</dbReference>
<keyword evidence="1" id="KW-0805">Transcription regulation</keyword>
<proteinExistence type="predicted"/>
<dbReference type="Gene3D" id="2.60.120.280">
    <property type="entry name" value="Regulatory protein AraC"/>
    <property type="match status" value="1"/>
</dbReference>
<gene>
    <name evidence="5" type="ORF">ACFFGT_13765</name>
</gene>
<dbReference type="CDD" id="cd06986">
    <property type="entry name" value="cupin_MmsR-like_N"/>
    <property type="match status" value="1"/>
</dbReference>
<dbReference type="PANTHER" id="PTHR43280:SF30">
    <property type="entry name" value="MMSAB OPERON REGULATORY PROTEIN"/>
    <property type="match status" value="1"/>
</dbReference>
<feature type="domain" description="HTH araC/xylS-type" evidence="4">
    <location>
        <begin position="192"/>
        <end position="290"/>
    </location>
</feature>
<dbReference type="PANTHER" id="PTHR43280">
    <property type="entry name" value="ARAC-FAMILY TRANSCRIPTIONAL REGULATOR"/>
    <property type="match status" value="1"/>
</dbReference>
<dbReference type="PROSITE" id="PS00041">
    <property type="entry name" value="HTH_ARAC_FAMILY_1"/>
    <property type="match status" value="1"/>
</dbReference>
<dbReference type="Proteomes" id="UP001589828">
    <property type="component" value="Unassembled WGS sequence"/>
</dbReference>
<sequence>METAAKGKKVKEHKLVVLPAHIKQQVADNPMNRNMLLTAAGYFPKAVDRLRERRTGSSDYTLIYCTEGAGTISLKGTGYELRSNDFVIIPAKTPYRYESSAADPWSIYWVNFKGDLAAGLYNRSLLNGRHIVHWVPYDEHRIRVFEEICRISEQGYDQRETEKMNFYLLHFITSLVYHEKKEQPERDADAISKSIAFMKNNIGQKYEIKDLAMQQSLPPAYYSARFKKETGMSPIKYFNTLKIQKAAEYLRFDNRNIKTICADLGFDDQYYFSRLFTQINGLSPLKYRQKFRKPANIA</sequence>
<dbReference type="Pfam" id="PF02311">
    <property type="entry name" value="AraC_binding"/>
    <property type="match status" value="1"/>
</dbReference>
<dbReference type="InterPro" id="IPR037923">
    <property type="entry name" value="HTH-like"/>
</dbReference>
<name>A0ABV6L754_9SPHI</name>
<dbReference type="InterPro" id="IPR009057">
    <property type="entry name" value="Homeodomain-like_sf"/>
</dbReference>